<dbReference type="PANTHER" id="PTHR32387:SF3">
    <property type="entry name" value="ATP_DNA BINDING PROTEIN"/>
    <property type="match status" value="1"/>
</dbReference>
<dbReference type="OrthoDB" id="1262810at2759"/>
<sequence length="1629" mass="186256">MAMTAKEHVEEIRRTKFSIGGEPNPLTEDLHQAVKNLSAELYAKDVHFLMELIQGIGFKSVFLITAQPYIFSNGYQIKFNEKPCQHCNVGYIVPEWVENDPTLSAIQSVYGSATSLPTTTLVLPLKFEKVKPVKDQLSSVHPEVLLFLSKIKRLSVREDNEDPRLNTVSAISISSEKNFVTLKNMDAESYALHLTADLSGNDVDTECGYHMWKQRFPVKNANKVDVRSEVEEWVITLAFPVGRRLNRGASMPGIYSFLPTETVTNFPFVIQADFLLASSRENILWDSKWNQGILDCVPVAFMNAFTSLIKTTQTAPVSSLSNMFRFLPINESSHPKLNHVRDGIKAKVMNEAIVPCESYTVQKLFRKPSEVYRLEPEFWSILNKSIAEGVSFTNISSHGAYLLASSFDKEEYNSILKFLNIEYVDNEWYAKCIASSNLVMGVSEDLYIQLLLFIAEQWGSSFHNSNIKNIPLMKYVGLDSKVALSKISACANKLLAAGSDHISWLINCNTEFYGSNGQFFLPKVTQEAVRLCPKAQTLKKWLKDEVNVKFVNVYEYAKDLSSSIGSDRQLAITYAHFLHNSLKKKYLQKHEVESLCSDMPIVDNYRGVTTSRSGVLMPAYGSKWVELMIDSNPWRQHNYIELREDYAHRASYFGVVTSGEDLLKFLHDYVGASDVPCLYPPNAAIPTLSSPLTKQNTLWLLQWLYNLRTSRISLPERFLASIKNDSWLKITLSGSPGYGPPSESFMLDSSIGLLLQNRSVLVDIPLVDMNYYGDDIKSYEEELKVIGVKFESKEACEFIGTRLMSIAASSELTRDKVLSILKFIQFLGQNYLPTKDFINSIKDENWLRTSQGDMSPTDSVLYSPDWNAAKQISNIPFIDQEYYGSEILSFKKELELLGVVVEFDKSCYELVSDHLKSSSSLTSLSPGAFLLMLRCIESLRSSDKVVRVLKSIKCLKTNLGYKYPSDCFLLNPVSEWGCLLKVFTSFPIVDDKFYGFSKSKELEKIGVKVEFEDASKEFTRTFKQQASSSSIRKENVFAFLKCYRKMKNMKVKFPSEFTSCIWEEKWLRTKLGDFRSPKDCILFGTDWEPISQISLLPFIDDSDNYYGIGIKEYREELKLLGVTTEFKDGAKFVADRLYLPQDTSSITPLSVFALLDCVKKEEVESRDKFHEKLSKKKWLKTHFGYKCPEECLLFSSDWESFLKRSDGPFIDEEFYGSRIGSYKDELKLVGVITQVDSGCKVLASYPECHSNFETITRIYNYLSEKKWEPAGDNNKKIWIPRGTDKGEWVDPQGCVLHDKNNLFAEELHVLEKLKYEKKIFNFFASVFHVKIHPSVDDYCKLWKKWESSGRQITNTECCAFWEFVASNWNPKTEETFNKNLSKLPVLDDTPDKISLIDKCDILIGDDLFLMGRFQSIRPIFVWYPQPSPKSLTRMKLVDIYSKLGVRTLSESAQKIISDVDQVGSKPVNPSEKIVTKGLFKLILGFLADPKLKFEAERRHEMASRVLAVKAFETSEPMTVKYSLSFSSGDVLIEANRMIHWDKQNSKFFMQKLDRSSGYKHLMEYASHFGEVIAKGVIWENEELVPRLSELIRLGFLVEFDEEAVEFLLENKNLQIFLEDQEYLSSKFFS</sequence>
<evidence type="ECO:0000313" key="2">
    <source>
        <dbReference type="Proteomes" id="UP000245207"/>
    </source>
</evidence>
<gene>
    <name evidence="1" type="ORF">CTI12_AA517720</name>
</gene>
<dbReference type="EMBL" id="PKPP01010859">
    <property type="protein sequence ID" value="PWA45258.1"/>
    <property type="molecule type" value="Genomic_DNA"/>
</dbReference>
<name>A0A2U1L8B9_ARTAN</name>
<dbReference type="PANTHER" id="PTHR32387">
    <property type="entry name" value="WU:FJ29H11"/>
    <property type="match status" value="1"/>
</dbReference>
<organism evidence="1 2">
    <name type="scientific">Artemisia annua</name>
    <name type="common">Sweet wormwood</name>
    <dbReference type="NCBI Taxonomy" id="35608"/>
    <lineage>
        <taxon>Eukaryota</taxon>
        <taxon>Viridiplantae</taxon>
        <taxon>Streptophyta</taxon>
        <taxon>Embryophyta</taxon>
        <taxon>Tracheophyta</taxon>
        <taxon>Spermatophyta</taxon>
        <taxon>Magnoliopsida</taxon>
        <taxon>eudicotyledons</taxon>
        <taxon>Gunneridae</taxon>
        <taxon>Pentapetalae</taxon>
        <taxon>asterids</taxon>
        <taxon>campanulids</taxon>
        <taxon>Asterales</taxon>
        <taxon>Asteraceae</taxon>
        <taxon>Asteroideae</taxon>
        <taxon>Anthemideae</taxon>
        <taxon>Artemisiinae</taxon>
        <taxon>Artemisia</taxon>
    </lineage>
</organism>
<dbReference type="STRING" id="35608.A0A2U1L8B9"/>
<dbReference type="InterPro" id="IPR052957">
    <property type="entry name" value="Auxin_embryo_med"/>
</dbReference>
<proteinExistence type="predicted"/>
<comment type="caution">
    <text evidence="1">The sequence shown here is derived from an EMBL/GenBank/DDBJ whole genome shotgun (WGS) entry which is preliminary data.</text>
</comment>
<dbReference type="Proteomes" id="UP000245207">
    <property type="component" value="Unassembled WGS sequence"/>
</dbReference>
<accession>A0A2U1L8B9</accession>
<protein>
    <submittedName>
        <fullName evidence="1">DNA binding,ATP binding protein</fullName>
    </submittedName>
</protein>
<keyword evidence="2" id="KW-1185">Reference proteome</keyword>
<reference evidence="1 2" key="1">
    <citation type="journal article" date="2018" name="Mol. Plant">
        <title>The genome of Artemisia annua provides insight into the evolution of Asteraceae family and artemisinin biosynthesis.</title>
        <authorList>
            <person name="Shen Q."/>
            <person name="Zhang L."/>
            <person name="Liao Z."/>
            <person name="Wang S."/>
            <person name="Yan T."/>
            <person name="Shi P."/>
            <person name="Liu M."/>
            <person name="Fu X."/>
            <person name="Pan Q."/>
            <person name="Wang Y."/>
            <person name="Lv Z."/>
            <person name="Lu X."/>
            <person name="Zhang F."/>
            <person name="Jiang W."/>
            <person name="Ma Y."/>
            <person name="Chen M."/>
            <person name="Hao X."/>
            <person name="Li L."/>
            <person name="Tang Y."/>
            <person name="Lv G."/>
            <person name="Zhou Y."/>
            <person name="Sun X."/>
            <person name="Brodelius P.E."/>
            <person name="Rose J.K.C."/>
            <person name="Tang K."/>
        </authorList>
    </citation>
    <scope>NUCLEOTIDE SEQUENCE [LARGE SCALE GENOMIC DNA]</scope>
    <source>
        <strain evidence="2">cv. Huhao1</strain>
        <tissue evidence="1">Leaf</tissue>
    </source>
</reference>
<evidence type="ECO:0000313" key="1">
    <source>
        <dbReference type="EMBL" id="PWA45258.1"/>
    </source>
</evidence>